<accession>A0A5C3Q2Y3</accession>
<proteinExistence type="predicted"/>
<dbReference type="AlphaFoldDB" id="A0A5C3Q2Y3"/>
<sequence length="282" mass="31238">MKEIELSPYRFFPIAIPSKPVSSSAPKPTPSSLALHIATLLTSINTGNDTARHSQASDSLKRKKGADSPPVSPSKHPGLNHTHTSNLDHFKHPILLDAPSVKILGPISATSKEAVYNGVGSATDWFQTLRLAIICLLNVKFYRECFKVRMLGGPITMKRQIRQQLKLMLKLLNKTAFEAGVLVRRLEQNEGMWPFKGMLDATTHKATPGLDGYKKGCFAKRGPVSYLNGDLSQVNADGVYKGTEGSEKWSETLRLVVLCMIDLEWHKSSFESLEVQKPEIKE</sequence>
<dbReference type="EMBL" id="ML178887">
    <property type="protein sequence ID" value="TFK95409.1"/>
    <property type="molecule type" value="Genomic_DNA"/>
</dbReference>
<keyword evidence="3" id="KW-1185">Reference proteome</keyword>
<reference evidence="2 3" key="1">
    <citation type="journal article" date="2019" name="Nat. Ecol. Evol.">
        <title>Megaphylogeny resolves global patterns of mushroom evolution.</title>
        <authorList>
            <person name="Varga T."/>
            <person name="Krizsan K."/>
            <person name="Foldi C."/>
            <person name="Dima B."/>
            <person name="Sanchez-Garcia M."/>
            <person name="Sanchez-Ramirez S."/>
            <person name="Szollosi G.J."/>
            <person name="Szarkandi J.G."/>
            <person name="Papp V."/>
            <person name="Albert L."/>
            <person name="Andreopoulos W."/>
            <person name="Angelini C."/>
            <person name="Antonin V."/>
            <person name="Barry K.W."/>
            <person name="Bougher N.L."/>
            <person name="Buchanan P."/>
            <person name="Buyck B."/>
            <person name="Bense V."/>
            <person name="Catcheside P."/>
            <person name="Chovatia M."/>
            <person name="Cooper J."/>
            <person name="Damon W."/>
            <person name="Desjardin D."/>
            <person name="Finy P."/>
            <person name="Geml J."/>
            <person name="Haridas S."/>
            <person name="Hughes K."/>
            <person name="Justo A."/>
            <person name="Karasinski D."/>
            <person name="Kautmanova I."/>
            <person name="Kiss B."/>
            <person name="Kocsube S."/>
            <person name="Kotiranta H."/>
            <person name="LaButti K.M."/>
            <person name="Lechner B.E."/>
            <person name="Liimatainen K."/>
            <person name="Lipzen A."/>
            <person name="Lukacs Z."/>
            <person name="Mihaltcheva S."/>
            <person name="Morgado L.N."/>
            <person name="Niskanen T."/>
            <person name="Noordeloos M.E."/>
            <person name="Ohm R.A."/>
            <person name="Ortiz-Santana B."/>
            <person name="Ovrebo C."/>
            <person name="Racz N."/>
            <person name="Riley R."/>
            <person name="Savchenko A."/>
            <person name="Shiryaev A."/>
            <person name="Soop K."/>
            <person name="Spirin V."/>
            <person name="Szebenyi C."/>
            <person name="Tomsovsky M."/>
            <person name="Tulloss R.E."/>
            <person name="Uehling J."/>
            <person name="Grigoriev I.V."/>
            <person name="Vagvolgyi C."/>
            <person name="Papp T."/>
            <person name="Martin F.M."/>
            <person name="Miettinen O."/>
            <person name="Hibbett D.S."/>
            <person name="Nagy L.G."/>
        </authorList>
    </citation>
    <scope>NUCLEOTIDE SEQUENCE [LARGE SCALE GENOMIC DNA]</scope>
    <source>
        <strain evidence="2 3">CBS 309.79</strain>
    </source>
</reference>
<gene>
    <name evidence="2" type="ORF">BDV98DRAFT_598629</name>
</gene>
<evidence type="ECO:0000256" key="1">
    <source>
        <dbReference type="SAM" id="MobiDB-lite"/>
    </source>
</evidence>
<organism evidence="2 3">
    <name type="scientific">Pterulicium gracile</name>
    <dbReference type="NCBI Taxonomy" id="1884261"/>
    <lineage>
        <taxon>Eukaryota</taxon>
        <taxon>Fungi</taxon>
        <taxon>Dikarya</taxon>
        <taxon>Basidiomycota</taxon>
        <taxon>Agaricomycotina</taxon>
        <taxon>Agaricomycetes</taxon>
        <taxon>Agaricomycetidae</taxon>
        <taxon>Agaricales</taxon>
        <taxon>Pleurotineae</taxon>
        <taxon>Pterulaceae</taxon>
        <taxon>Pterulicium</taxon>
    </lineage>
</organism>
<feature type="region of interest" description="Disordered" evidence="1">
    <location>
        <begin position="47"/>
        <end position="83"/>
    </location>
</feature>
<feature type="compositionally biased region" description="Polar residues" evidence="1">
    <location>
        <begin position="47"/>
        <end position="58"/>
    </location>
</feature>
<name>A0A5C3Q2Y3_9AGAR</name>
<evidence type="ECO:0000313" key="3">
    <source>
        <dbReference type="Proteomes" id="UP000305067"/>
    </source>
</evidence>
<protein>
    <submittedName>
        <fullName evidence="2">Uncharacterized protein</fullName>
    </submittedName>
</protein>
<evidence type="ECO:0000313" key="2">
    <source>
        <dbReference type="EMBL" id="TFK95409.1"/>
    </source>
</evidence>
<dbReference type="Proteomes" id="UP000305067">
    <property type="component" value="Unassembled WGS sequence"/>
</dbReference>